<dbReference type="SUPFAM" id="SSF55874">
    <property type="entry name" value="ATPase domain of HSP90 chaperone/DNA topoisomerase II/histidine kinase"/>
    <property type="match status" value="1"/>
</dbReference>
<dbReference type="STRING" id="525640.SAMN04487971_10492"/>
<protein>
    <submittedName>
        <fullName evidence="2">Serine/threonine-protein kinase RsbW</fullName>
    </submittedName>
</protein>
<sequence>MSRAALPPNRPLSSRGEPMFHRILDADTTAVQQALMDVRARFEGTVPDDALARTELVMAEVLNNIAQHGTGAGKEPLPGAAPRRAVTIHLTVTRHAGGLACAVTDNGPPLPPGCLEEPEHLPSPELSALRAGGFGWVIIRDLTRSLFHYRELNRNVLCFNIPRSDDGDMPVPGGDADSAAADVA</sequence>
<feature type="domain" description="Histidine kinase/HSP90-like ATPase" evidence="1">
    <location>
        <begin position="28"/>
        <end position="158"/>
    </location>
</feature>
<gene>
    <name evidence="2" type="ORF">SAMN04487971_10492</name>
</gene>
<dbReference type="CDD" id="cd16936">
    <property type="entry name" value="HATPase_RsbW-like"/>
    <property type="match status" value="1"/>
</dbReference>
<name>A0A1G9FTX7_9RHOB</name>
<dbReference type="GO" id="GO:0016301">
    <property type="term" value="F:kinase activity"/>
    <property type="evidence" value="ECO:0007669"/>
    <property type="project" value="UniProtKB-KW"/>
</dbReference>
<proteinExistence type="predicted"/>
<keyword evidence="2" id="KW-0418">Kinase</keyword>
<evidence type="ECO:0000259" key="1">
    <source>
        <dbReference type="Pfam" id="PF13581"/>
    </source>
</evidence>
<reference evidence="3" key="1">
    <citation type="submission" date="2016-10" db="EMBL/GenBank/DDBJ databases">
        <authorList>
            <person name="Varghese N."/>
            <person name="Submissions S."/>
        </authorList>
    </citation>
    <scope>NUCLEOTIDE SEQUENCE [LARGE SCALE GENOMIC DNA]</scope>
    <source>
        <strain evidence="3">CGMCC 1.7655</strain>
    </source>
</reference>
<dbReference type="Proteomes" id="UP000199555">
    <property type="component" value="Unassembled WGS sequence"/>
</dbReference>
<dbReference type="EMBL" id="FNGE01000004">
    <property type="protein sequence ID" value="SDK91848.1"/>
    <property type="molecule type" value="Genomic_DNA"/>
</dbReference>
<accession>A0A1G9FTX7</accession>
<dbReference type="InterPro" id="IPR036890">
    <property type="entry name" value="HATPase_C_sf"/>
</dbReference>
<dbReference type="AlphaFoldDB" id="A0A1G9FTX7"/>
<dbReference type="Gene3D" id="3.30.565.10">
    <property type="entry name" value="Histidine kinase-like ATPase, C-terminal domain"/>
    <property type="match status" value="1"/>
</dbReference>
<dbReference type="InterPro" id="IPR003594">
    <property type="entry name" value="HATPase_dom"/>
</dbReference>
<evidence type="ECO:0000313" key="3">
    <source>
        <dbReference type="Proteomes" id="UP000199555"/>
    </source>
</evidence>
<keyword evidence="3" id="KW-1185">Reference proteome</keyword>
<dbReference type="RefSeq" id="WP_090753844.1">
    <property type="nucleotide sequence ID" value="NZ_FNGE01000004.1"/>
</dbReference>
<evidence type="ECO:0000313" key="2">
    <source>
        <dbReference type="EMBL" id="SDK91848.1"/>
    </source>
</evidence>
<organism evidence="2 3">
    <name type="scientific">Paracoccus chinensis</name>
    <dbReference type="NCBI Taxonomy" id="525640"/>
    <lineage>
        <taxon>Bacteria</taxon>
        <taxon>Pseudomonadati</taxon>
        <taxon>Pseudomonadota</taxon>
        <taxon>Alphaproteobacteria</taxon>
        <taxon>Rhodobacterales</taxon>
        <taxon>Paracoccaceae</taxon>
        <taxon>Paracoccus</taxon>
    </lineage>
</organism>
<dbReference type="Pfam" id="PF13581">
    <property type="entry name" value="HATPase_c_2"/>
    <property type="match status" value="1"/>
</dbReference>
<dbReference type="OrthoDB" id="9792240at2"/>
<keyword evidence="2" id="KW-0808">Transferase</keyword>